<dbReference type="Proteomes" id="UP001367508">
    <property type="component" value="Unassembled WGS sequence"/>
</dbReference>
<proteinExistence type="predicted"/>
<accession>A0AAN9K1L2</accession>
<evidence type="ECO:0000313" key="2">
    <source>
        <dbReference type="Proteomes" id="UP001367508"/>
    </source>
</evidence>
<gene>
    <name evidence="1" type="ORF">VNO77_42019</name>
</gene>
<reference evidence="1 2" key="1">
    <citation type="submission" date="2024-01" db="EMBL/GenBank/DDBJ databases">
        <title>The genomes of 5 underutilized Papilionoideae crops provide insights into root nodulation and disease resistanc.</title>
        <authorList>
            <person name="Jiang F."/>
        </authorList>
    </citation>
    <scope>NUCLEOTIDE SEQUENCE [LARGE SCALE GENOMIC DNA]</scope>
    <source>
        <strain evidence="1">LVBAO_FW01</strain>
        <tissue evidence="1">Leaves</tissue>
    </source>
</reference>
<protein>
    <submittedName>
        <fullName evidence="1">Uncharacterized protein</fullName>
    </submittedName>
</protein>
<sequence length="136" mass="15328">MLTWLNCSEPVGHLWWVANRPKEALVVSPLVEMFSGLIEFKHISMHACSQVYTLHGVPSIELYKVRELSTPRIKNPVADRCSLVHVNMEIVNLLVSTCSPIQDGVWNSKVIPQCKVSAKSVRLSVQEGNQHRLRAD</sequence>
<keyword evidence="2" id="KW-1185">Reference proteome</keyword>
<name>A0AAN9K1L2_CANGL</name>
<evidence type="ECO:0000313" key="1">
    <source>
        <dbReference type="EMBL" id="KAK7308414.1"/>
    </source>
</evidence>
<organism evidence="1 2">
    <name type="scientific">Canavalia gladiata</name>
    <name type="common">Sword bean</name>
    <name type="synonym">Dolichos gladiatus</name>
    <dbReference type="NCBI Taxonomy" id="3824"/>
    <lineage>
        <taxon>Eukaryota</taxon>
        <taxon>Viridiplantae</taxon>
        <taxon>Streptophyta</taxon>
        <taxon>Embryophyta</taxon>
        <taxon>Tracheophyta</taxon>
        <taxon>Spermatophyta</taxon>
        <taxon>Magnoliopsida</taxon>
        <taxon>eudicotyledons</taxon>
        <taxon>Gunneridae</taxon>
        <taxon>Pentapetalae</taxon>
        <taxon>rosids</taxon>
        <taxon>fabids</taxon>
        <taxon>Fabales</taxon>
        <taxon>Fabaceae</taxon>
        <taxon>Papilionoideae</taxon>
        <taxon>50 kb inversion clade</taxon>
        <taxon>NPAAA clade</taxon>
        <taxon>indigoferoid/millettioid clade</taxon>
        <taxon>Phaseoleae</taxon>
        <taxon>Canavalia</taxon>
    </lineage>
</organism>
<dbReference type="AlphaFoldDB" id="A0AAN9K1L2"/>
<dbReference type="EMBL" id="JAYMYQ010000010">
    <property type="protein sequence ID" value="KAK7308414.1"/>
    <property type="molecule type" value="Genomic_DNA"/>
</dbReference>
<comment type="caution">
    <text evidence="1">The sequence shown here is derived from an EMBL/GenBank/DDBJ whole genome shotgun (WGS) entry which is preliminary data.</text>
</comment>